<evidence type="ECO:0000313" key="2">
    <source>
        <dbReference type="EMBL" id="PPH75777.1"/>
    </source>
</evidence>
<reference evidence="2 3" key="1">
    <citation type="submission" date="2018-02" db="EMBL/GenBank/DDBJ databases">
        <title>Bacteriophage NCPPB3778 and a type I-E CRISPR drive the evolution of the US Biological Select Agent, Rathayibacter toxicus.</title>
        <authorList>
            <person name="Davis E.W.II."/>
            <person name="Tabima J.F."/>
            <person name="Weisberg A.J."/>
            <person name="Lopes L.D."/>
            <person name="Wiseman M.S."/>
            <person name="Wiseman M.S."/>
            <person name="Pupko T."/>
            <person name="Belcher M.S."/>
            <person name="Sechler A.J."/>
            <person name="Tancos M.A."/>
            <person name="Schroeder B.K."/>
            <person name="Murray T.D."/>
            <person name="Luster D.G."/>
            <person name="Schneider W.L."/>
            <person name="Rogers E."/>
            <person name="Andreote F.D."/>
            <person name="Grunwald N.J."/>
            <person name="Putnam M.L."/>
            <person name="Chang J.H."/>
        </authorList>
    </citation>
    <scope>NUCLEOTIDE SEQUENCE [LARGE SCALE GENOMIC DNA]</scope>
    <source>
        <strain evidence="2 3">AY1D6</strain>
    </source>
</reference>
<protein>
    <recommendedName>
        <fullName evidence="1">Resolvase/invertase-type recombinase catalytic domain-containing protein</fullName>
    </recommendedName>
</protein>
<sequence>MLEECKVQIQVRGGSVKDCIVLRFLYSDEVIRRGVEISVGGAVHDLEAPVGRLLLNVFVVVAEFEADLIRARTREGMKIARAKGMLRGREPTLSPKIEAHLVAGHRGGNYAVGELAAELHVARSTVDRADARAVSRRSCAAG</sequence>
<keyword evidence="3" id="KW-1185">Reference proteome</keyword>
<dbReference type="SUPFAM" id="SSF53041">
    <property type="entry name" value="Resolvase-like"/>
    <property type="match status" value="1"/>
</dbReference>
<proteinExistence type="predicted"/>
<gene>
    <name evidence="2" type="ORF">C5C40_10790</name>
</gene>
<dbReference type="InterPro" id="IPR036162">
    <property type="entry name" value="Resolvase-like_N_sf"/>
</dbReference>
<comment type="caution">
    <text evidence="2">The sequence shown here is derived from an EMBL/GenBank/DDBJ whole genome shotgun (WGS) entry which is preliminary data.</text>
</comment>
<evidence type="ECO:0000313" key="3">
    <source>
        <dbReference type="Proteomes" id="UP000239698"/>
    </source>
</evidence>
<evidence type="ECO:0000259" key="1">
    <source>
        <dbReference type="PROSITE" id="PS51736"/>
    </source>
</evidence>
<dbReference type="InterPro" id="IPR006119">
    <property type="entry name" value="Resolv_N"/>
</dbReference>
<dbReference type="Proteomes" id="UP000239698">
    <property type="component" value="Unassembled WGS sequence"/>
</dbReference>
<dbReference type="PROSITE" id="PS51736">
    <property type="entry name" value="RECOMBINASES_3"/>
    <property type="match status" value="1"/>
</dbReference>
<feature type="domain" description="Resolvase/invertase-type recombinase catalytic" evidence="1">
    <location>
        <begin position="1"/>
        <end position="84"/>
    </location>
</feature>
<dbReference type="Pfam" id="PF00239">
    <property type="entry name" value="Resolvase"/>
    <property type="match status" value="1"/>
</dbReference>
<dbReference type="EMBL" id="PSVT01000022">
    <property type="protein sequence ID" value="PPH75777.1"/>
    <property type="molecule type" value="Genomic_DNA"/>
</dbReference>
<name>A0ABX5AC90_RATRA</name>
<accession>A0ABX5AC90</accession>
<dbReference type="Gene3D" id="3.40.50.1390">
    <property type="entry name" value="Resolvase, N-terminal catalytic domain"/>
    <property type="match status" value="1"/>
</dbReference>
<organism evidence="2 3">
    <name type="scientific">Rathayibacter rathayi</name>
    <name type="common">Corynebacterium rathayi</name>
    <dbReference type="NCBI Taxonomy" id="33887"/>
    <lineage>
        <taxon>Bacteria</taxon>
        <taxon>Bacillati</taxon>
        <taxon>Actinomycetota</taxon>
        <taxon>Actinomycetes</taxon>
        <taxon>Micrococcales</taxon>
        <taxon>Microbacteriaceae</taxon>
        <taxon>Rathayibacter</taxon>
    </lineage>
</organism>